<reference evidence="1" key="1">
    <citation type="submission" date="2017-05" db="EMBL/GenBank/DDBJ databases">
        <authorList>
            <person name="Song R."/>
            <person name="Chenine A.L."/>
            <person name="Ruprecht R.M."/>
        </authorList>
    </citation>
    <scope>NUCLEOTIDE SEQUENCE</scope>
    <source>
        <strain evidence="1">Kingella_eburonensis</strain>
    </source>
</reference>
<evidence type="ECO:0000313" key="2">
    <source>
        <dbReference type="EMBL" id="SNB63574.1"/>
    </source>
</evidence>
<organism evidence="1">
    <name type="scientific">Kingella negevensis</name>
    <dbReference type="NCBI Taxonomy" id="1522312"/>
    <lineage>
        <taxon>Bacteria</taxon>
        <taxon>Pseudomonadati</taxon>
        <taxon>Pseudomonadota</taxon>
        <taxon>Betaproteobacteria</taxon>
        <taxon>Neisseriales</taxon>
        <taxon>Neisseriaceae</taxon>
        <taxon>Kingella</taxon>
    </lineage>
</organism>
<evidence type="ECO:0000313" key="3">
    <source>
        <dbReference type="Proteomes" id="UP000215450"/>
    </source>
</evidence>
<name>A0A238HG35_9NEIS</name>
<dbReference type="RefSeq" id="WP_095062325.1">
    <property type="nucleotide sequence ID" value="NZ_FXUV02000018.1"/>
</dbReference>
<dbReference type="AlphaFoldDB" id="A0A238HG35"/>
<dbReference type="EMBL" id="FXUV01000016">
    <property type="protein sequence ID" value="SMQ12146.1"/>
    <property type="molecule type" value="Genomic_DNA"/>
</dbReference>
<dbReference type="EMBL" id="FXUV02000018">
    <property type="protein sequence ID" value="SNB63574.1"/>
    <property type="molecule type" value="Genomic_DNA"/>
</dbReference>
<dbReference type="STRING" id="1522312.GCA_900177895_01507"/>
<keyword evidence="3" id="KW-1185">Reference proteome</keyword>
<sequence length="133" mass="14932">MTGLNTNICILERANVPIFNDMANLLHHALLDSNCYSQIAQIRDYLLYSCMVQGTINIILTPHYLLPSNLAHLQSETTIIINSEPLLAFEKSNSPTHLSTLPNGRDWRAMQVIQGMSMTPIIQHLLQDTFQAA</sequence>
<protein>
    <submittedName>
        <fullName evidence="1">Uncharacterized protein</fullName>
    </submittedName>
</protein>
<accession>A0A238HG35</accession>
<gene>
    <name evidence="2" type="ORF">KEBURONENSIS_01080</name>
    <name evidence="1" type="ORF">KEBURONENSIS_01156</name>
</gene>
<evidence type="ECO:0000313" key="1">
    <source>
        <dbReference type="EMBL" id="SMQ12146.1"/>
    </source>
</evidence>
<reference evidence="2 3" key="2">
    <citation type="submission" date="2017-06" db="EMBL/GenBank/DDBJ databases">
        <authorList>
            <person name="Kim H.J."/>
            <person name="Triplett B.A."/>
        </authorList>
    </citation>
    <scope>NUCLEOTIDE SEQUENCE [LARGE SCALE GENOMIC DNA]</scope>
    <source>
        <strain evidence="2">Kingella_eburonensis</strain>
    </source>
</reference>
<dbReference type="Proteomes" id="UP000215450">
    <property type="component" value="Unassembled WGS sequence"/>
</dbReference>
<proteinExistence type="predicted"/>